<keyword evidence="2" id="KW-1185">Reference proteome</keyword>
<dbReference type="Proteomes" id="UP000050454">
    <property type="component" value="Unassembled WGS sequence"/>
</dbReference>
<evidence type="ECO:0000313" key="1">
    <source>
        <dbReference type="EMBL" id="KPM46587.1"/>
    </source>
</evidence>
<dbReference type="STRING" id="1605367.AFM12_19210"/>
<name>A0A0P7BHU4_9BACT</name>
<proteinExistence type="predicted"/>
<evidence type="ECO:0000313" key="2">
    <source>
        <dbReference type="Proteomes" id="UP000050454"/>
    </source>
</evidence>
<dbReference type="RefSeq" id="WP_055152035.1">
    <property type="nucleotide sequence ID" value="NZ_JXSZ01000017.1"/>
</dbReference>
<organism evidence="1 2">
    <name type="scientific">Jiulongibacter sediminis</name>
    <dbReference type="NCBI Taxonomy" id="1605367"/>
    <lineage>
        <taxon>Bacteria</taxon>
        <taxon>Pseudomonadati</taxon>
        <taxon>Bacteroidota</taxon>
        <taxon>Cytophagia</taxon>
        <taxon>Cytophagales</taxon>
        <taxon>Leadbetterellaceae</taxon>
        <taxon>Jiulongibacter</taxon>
    </lineage>
</organism>
<comment type="caution">
    <text evidence="1">The sequence shown here is derived from an EMBL/GenBank/DDBJ whole genome shotgun (WGS) entry which is preliminary data.</text>
</comment>
<accession>A0A0P7BHU4</accession>
<protein>
    <recommendedName>
        <fullName evidence="3">Addiction module toxin RelE</fullName>
    </recommendedName>
</protein>
<dbReference type="OrthoDB" id="662471at2"/>
<dbReference type="AlphaFoldDB" id="A0A0P7BHU4"/>
<reference evidence="1 2" key="1">
    <citation type="submission" date="2015-07" db="EMBL/GenBank/DDBJ databases">
        <title>The draft genome sequence of Leadbetterella sp. JN14-9.</title>
        <authorList>
            <person name="Liu Y."/>
            <person name="Du J."/>
            <person name="Shao Z."/>
        </authorList>
    </citation>
    <scope>NUCLEOTIDE SEQUENCE [LARGE SCALE GENOMIC DNA]</scope>
    <source>
        <strain evidence="1 2">JN14-9</strain>
    </source>
</reference>
<sequence length="165" mass="18718">MKWKLVMLEEYSGNHASVYSVILNEENGTLYENFIEENLTSFKSEIQDIHKRLVTIGTKTGAREGFFKRYEGKPGDGVCALFDKPNSKLRLYCIRIGNDIVILGGGGPKSKKIKALQEDKKLTKENAIIKKVSAQLTELIKQKDIRYSTDGLKLEGQLEFDDEEQ</sequence>
<evidence type="ECO:0008006" key="3">
    <source>
        <dbReference type="Google" id="ProtNLM"/>
    </source>
</evidence>
<gene>
    <name evidence="1" type="ORF">AFM12_19210</name>
</gene>
<dbReference type="EMBL" id="LGTQ01000017">
    <property type="protein sequence ID" value="KPM46587.1"/>
    <property type="molecule type" value="Genomic_DNA"/>
</dbReference>